<dbReference type="EMBL" id="BGPR01053828">
    <property type="protein sequence ID" value="GBO30634.1"/>
    <property type="molecule type" value="Genomic_DNA"/>
</dbReference>
<dbReference type="Proteomes" id="UP000499080">
    <property type="component" value="Unassembled WGS sequence"/>
</dbReference>
<protein>
    <submittedName>
        <fullName evidence="1">Uncharacterized protein</fullName>
    </submittedName>
</protein>
<evidence type="ECO:0000313" key="1">
    <source>
        <dbReference type="EMBL" id="GBO30634.1"/>
    </source>
</evidence>
<evidence type="ECO:0000313" key="2">
    <source>
        <dbReference type="Proteomes" id="UP000499080"/>
    </source>
</evidence>
<dbReference type="AlphaFoldDB" id="A0A4Y2W2A2"/>
<comment type="caution">
    <text evidence="1">The sequence shown here is derived from an EMBL/GenBank/DDBJ whole genome shotgun (WGS) entry which is preliminary data.</text>
</comment>
<proteinExistence type="predicted"/>
<gene>
    <name evidence="1" type="ORF">AVEN_251450_1</name>
</gene>
<sequence length="86" mass="10102">MDNLFVVVKYFTFGFGLLPPGWDTCFRRLPHPCSCSISAGREWRMKTFTQSRKCAAAWWNRTNIWQRSCVLDLCSTYVVPSRDQLF</sequence>
<keyword evidence="2" id="KW-1185">Reference proteome</keyword>
<reference evidence="1 2" key="1">
    <citation type="journal article" date="2019" name="Sci. Rep.">
        <title>Orb-weaving spider Araneus ventricosus genome elucidates the spidroin gene catalogue.</title>
        <authorList>
            <person name="Kono N."/>
            <person name="Nakamura H."/>
            <person name="Ohtoshi R."/>
            <person name="Moran D.A.P."/>
            <person name="Shinohara A."/>
            <person name="Yoshida Y."/>
            <person name="Fujiwara M."/>
            <person name="Mori M."/>
            <person name="Tomita M."/>
            <person name="Arakawa K."/>
        </authorList>
    </citation>
    <scope>NUCLEOTIDE SEQUENCE [LARGE SCALE GENOMIC DNA]</scope>
</reference>
<accession>A0A4Y2W2A2</accession>
<organism evidence="1 2">
    <name type="scientific">Araneus ventricosus</name>
    <name type="common">Orbweaver spider</name>
    <name type="synonym">Epeira ventricosa</name>
    <dbReference type="NCBI Taxonomy" id="182803"/>
    <lineage>
        <taxon>Eukaryota</taxon>
        <taxon>Metazoa</taxon>
        <taxon>Ecdysozoa</taxon>
        <taxon>Arthropoda</taxon>
        <taxon>Chelicerata</taxon>
        <taxon>Arachnida</taxon>
        <taxon>Araneae</taxon>
        <taxon>Araneomorphae</taxon>
        <taxon>Entelegynae</taxon>
        <taxon>Araneoidea</taxon>
        <taxon>Araneidae</taxon>
        <taxon>Araneus</taxon>
    </lineage>
</organism>
<name>A0A4Y2W2A2_ARAVE</name>